<keyword evidence="2" id="KW-1185">Reference proteome</keyword>
<dbReference type="Proteomes" id="UP001207468">
    <property type="component" value="Unassembled WGS sequence"/>
</dbReference>
<evidence type="ECO:0000313" key="1">
    <source>
        <dbReference type="EMBL" id="KAI9507902.1"/>
    </source>
</evidence>
<dbReference type="EMBL" id="JAGFNK010000107">
    <property type="protein sequence ID" value="KAI9507902.1"/>
    <property type="molecule type" value="Genomic_DNA"/>
</dbReference>
<evidence type="ECO:0000313" key="2">
    <source>
        <dbReference type="Proteomes" id="UP001207468"/>
    </source>
</evidence>
<reference evidence="1" key="1">
    <citation type="submission" date="2021-03" db="EMBL/GenBank/DDBJ databases">
        <title>Evolutionary priming and transition to the ectomycorrhizal habit in an iconic lineage of mushroom-forming fungi: is preadaptation a requirement?</title>
        <authorList>
            <consortium name="DOE Joint Genome Institute"/>
            <person name="Looney B.P."/>
            <person name="Miyauchi S."/>
            <person name="Morin E."/>
            <person name="Drula E."/>
            <person name="Courty P.E."/>
            <person name="Chicoki N."/>
            <person name="Fauchery L."/>
            <person name="Kohler A."/>
            <person name="Kuo A."/>
            <person name="LaButti K."/>
            <person name="Pangilinan J."/>
            <person name="Lipzen A."/>
            <person name="Riley R."/>
            <person name="Andreopoulos W."/>
            <person name="He G."/>
            <person name="Johnson J."/>
            <person name="Barry K.W."/>
            <person name="Grigoriev I.V."/>
            <person name="Nagy L."/>
            <person name="Hibbett D."/>
            <person name="Henrissat B."/>
            <person name="Matheny P.B."/>
            <person name="Labbe J."/>
            <person name="Martin A.F."/>
        </authorList>
    </citation>
    <scope>NUCLEOTIDE SEQUENCE</scope>
    <source>
        <strain evidence="1">BPL698</strain>
    </source>
</reference>
<gene>
    <name evidence="1" type="ORF">F5148DRAFT_1284620</name>
</gene>
<protein>
    <submittedName>
        <fullName evidence="1">Major facilitator superfamily domain-containing protein</fullName>
    </submittedName>
</protein>
<comment type="caution">
    <text evidence="1">The sequence shown here is derived from an EMBL/GenBank/DDBJ whole genome shotgun (WGS) entry which is preliminary data.</text>
</comment>
<name>A0ACC0UAM9_9AGAM</name>
<accession>A0ACC0UAM9</accession>
<organism evidence="1 2">
    <name type="scientific">Russula earlei</name>
    <dbReference type="NCBI Taxonomy" id="71964"/>
    <lineage>
        <taxon>Eukaryota</taxon>
        <taxon>Fungi</taxon>
        <taxon>Dikarya</taxon>
        <taxon>Basidiomycota</taxon>
        <taxon>Agaricomycotina</taxon>
        <taxon>Agaricomycetes</taxon>
        <taxon>Russulales</taxon>
        <taxon>Russulaceae</taxon>
        <taxon>Russula</taxon>
    </lineage>
</organism>
<sequence length="589" mass="64281">MTPMSPNDEEEHEPLLVSTDPNSQFRISPPHDLVEESRSHMAGKSLFLFSPTNLASSRIGPVIFVSSLCIPESKLAQLGFKHARHLSPPLLDQTNASAAVKTTESILSAVTTGWLSHMSDMFGRKQILLLSMFGALFMDFIYILVSDPSTLFGRYGETFIVIAPLVEGILGAQSTYNGIVHAYITDCTPDGSRAKIFSTMQAMLNIGMASGPWLNGIVLHAIAGTTTISLFVLAIAIAVTNFAFVLFILPESLARSRRLSHVRSPVDQNLQQQPKGVVRRIGKTLRNMSLQFLRPAALFVPSKLEGRRGRDWNLTLTGVVLFLYMFADQAYNLKYLYVKHVYSWSTEQLGYYMSFLWVIRAVNLLIILPLILAYFDPKGGVPMKNATPTYIASAIRFDRRVAAVSLFMDASANVLIAISPTASQALFVFLTSLNALTSGGHPAIQSLGAVSLRAMGKGNEMGLVFGALGLLNAASHIVAPGTYAAIYGATVATFPKAMFIVSAALLYIAVSLLSRVRPDIHVPTLEPENTFLPRASEYEYMGGTGEGSNTDVRNRSRDRESEHEHDALLTTSMISLATQSDLRAESGIH</sequence>
<proteinExistence type="predicted"/>